<reference evidence="1" key="1">
    <citation type="submission" date="2014-12" db="EMBL/GenBank/DDBJ databases">
        <title>Insight into the proteome of Arion vulgaris.</title>
        <authorList>
            <person name="Aradska J."/>
            <person name="Bulat T."/>
            <person name="Smidak R."/>
            <person name="Sarate P."/>
            <person name="Gangsoo J."/>
            <person name="Sialana F."/>
            <person name="Bilban M."/>
            <person name="Lubec G."/>
        </authorList>
    </citation>
    <scope>NUCLEOTIDE SEQUENCE</scope>
    <source>
        <tissue evidence="1">Skin</tissue>
    </source>
</reference>
<sequence>MHFSDNTSLPSIRLQQLHLSDRTKHTRRPKLFFKIQQIMMSVSTTNVLFESSVNKENYIFFKLLIT</sequence>
<dbReference type="AlphaFoldDB" id="A0A0B7B1G4"/>
<organism evidence="1">
    <name type="scientific">Arion vulgaris</name>
    <dbReference type="NCBI Taxonomy" id="1028688"/>
    <lineage>
        <taxon>Eukaryota</taxon>
        <taxon>Metazoa</taxon>
        <taxon>Spiralia</taxon>
        <taxon>Lophotrochozoa</taxon>
        <taxon>Mollusca</taxon>
        <taxon>Gastropoda</taxon>
        <taxon>Heterobranchia</taxon>
        <taxon>Euthyneura</taxon>
        <taxon>Panpulmonata</taxon>
        <taxon>Eupulmonata</taxon>
        <taxon>Stylommatophora</taxon>
        <taxon>Helicina</taxon>
        <taxon>Arionoidea</taxon>
        <taxon>Arionidae</taxon>
        <taxon>Arion</taxon>
    </lineage>
</organism>
<name>A0A0B7B1G4_9EUPU</name>
<proteinExistence type="predicted"/>
<dbReference type="EMBL" id="HACG01040319">
    <property type="protein sequence ID" value="CEK87184.1"/>
    <property type="molecule type" value="Transcribed_RNA"/>
</dbReference>
<gene>
    <name evidence="1" type="primary">ORF157893</name>
</gene>
<accession>A0A0B7B1G4</accession>
<evidence type="ECO:0000313" key="1">
    <source>
        <dbReference type="EMBL" id="CEK87184.1"/>
    </source>
</evidence>
<protein>
    <submittedName>
        <fullName evidence="1">Uncharacterized protein</fullName>
    </submittedName>
</protein>